<dbReference type="AlphaFoldDB" id="A0A7J7MXT1"/>
<gene>
    <name evidence="4" type="ORF">GIB67_030007</name>
</gene>
<keyword evidence="5" id="KW-1185">Reference proteome</keyword>
<dbReference type="InterPro" id="IPR000504">
    <property type="entry name" value="RRM_dom"/>
</dbReference>
<dbReference type="Pfam" id="PF07744">
    <property type="entry name" value="SPOC"/>
    <property type="match status" value="1"/>
</dbReference>
<reference evidence="4 5" key="1">
    <citation type="journal article" date="2020" name="IScience">
        <title>Genome Sequencing of the Endangered Kingdonia uniflora (Circaeasteraceae, Ranunculales) Reveals Potential Mechanisms of Evolutionary Specialization.</title>
        <authorList>
            <person name="Sun Y."/>
            <person name="Deng T."/>
            <person name="Zhang A."/>
            <person name="Moore M.J."/>
            <person name="Landis J.B."/>
            <person name="Lin N."/>
            <person name="Zhang H."/>
            <person name="Zhang X."/>
            <person name="Huang J."/>
            <person name="Zhang X."/>
            <person name="Sun H."/>
            <person name="Wang H."/>
        </authorList>
    </citation>
    <scope>NUCLEOTIDE SEQUENCE [LARGE SCALE GENOMIC DNA]</scope>
    <source>
        <strain evidence="4">TB1705</strain>
        <tissue evidence="4">Leaf</tissue>
    </source>
</reference>
<dbReference type="InterPro" id="IPR052586">
    <property type="entry name" value="ASCC2"/>
</dbReference>
<dbReference type="CDD" id="cd21546">
    <property type="entry name" value="SPOC_FPA-like"/>
    <property type="match status" value="1"/>
</dbReference>
<sequence length="1093" mass="121291">MASTEQPLKKRKLLEAVSETQGLQKKLVVVVVGTLSQEEISAKRRNRDEIRSLYECYKRLRFCVSRKDGRRMPDLEKTYLSLITASRGCTSAQRTIAELIPRYSRYCPTALEAATKVIINMYKWSLPVVIRGEDSDNVALETAKACIIGLVDICCTASSEAPTSSVIRGICSAVFLNVFTFFLHSFEGKDIYQIGEDDIVKVRDSSEFLSELKQKITYEGESTLLHMFKFRALSFLRIFFCCPKNLLAACFDHIDSSEVTDVGSHKVGKYFLRQVTNQIDVTNSLGKAIDEVSPPCRGSPEKNTRSEVETFVSVGNQNEDDKSLVSKNCLIGVVLLKNPSLREWILSKYNKLRRSTMSEAVSEASSTLEAILEVFPEVINEPNCQKESNEDNSDPSKFISQQNVVDPLLKSFTSDIQSVNDSNHEQEGLRSAEGRQVGDLLDSFSGTPSTRKSFMSNTLFSPINRRQLDTAENPYEGGQHLIQVEMDPATNADLGFPSSRSISRGVSNASAIHGQHSAVQYHASVSQVGWYFDGDPASMDVFSASKQLWLGSLGPDATESLVRFQFEKFGPIDSFLFFPGKGFALIEYRDTMDAIKARKYMRGSSPWGSCLRIKFLDIGLGSRGSVNGVAVGANSHVYIGMVTSQLDKDEILRDLMRVGFRAPQKITDLSSESALLMEFETAEDASIVMAHLRQYRKESGYHVLDKSLRSQADGARFFSTPTQADFRSNNQETMLESPHFRPPVSQSIGSPRIELENRGGHENRLSANFSQAEGHTTSHVTENVWMYSRPDYELQFSASASMQYPPMVTQGPTNMPVHHIRASSFTRPVYLAPNNAWDAHSLNHRMPLNTVSPGIMPNHVNLGASPFLPASVTPLTQLPGGPSSTQHFNQMTALSAVPHLPPPPPDMLPPSPPPLPMSRPPLVPPPPTSPPSPHLSAIVGSSISQYQWQGTICKSGVHYCTVYAHKEDSDSCKYSNSTPEPAEWPAELDVTKRTDIQHVKSTFMSCPPHKREVCRMVPSTAGDHKGFQDFISYLKQRECAGVIKIPAVSSMWSRLLFILPYSQEMCSMLGIAPHPSECLIALILPKETNSEWV</sequence>
<dbReference type="InterPro" id="IPR012921">
    <property type="entry name" value="SPOC_C"/>
</dbReference>
<protein>
    <recommendedName>
        <fullName evidence="3">RRM domain-containing protein</fullName>
    </recommendedName>
</protein>
<dbReference type="PANTHER" id="PTHR21494">
    <property type="entry name" value="ACTIVATING SIGNAL COINTEGRATOR 1 COMPLEX SUBUNIT 2 ASC-1 COMPLEX SUBUNIT P100"/>
    <property type="match status" value="1"/>
</dbReference>
<dbReference type="PANTHER" id="PTHR21494:SF2">
    <property type="entry name" value="NUCLEIC ACID BINDING PROTEIN"/>
    <property type="match status" value="1"/>
</dbReference>
<feature type="region of interest" description="Disordered" evidence="2">
    <location>
        <begin position="895"/>
        <end position="933"/>
    </location>
</feature>
<feature type="region of interest" description="Disordered" evidence="2">
    <location>
        <begin position="419"/>
        <end position="438"/>
    </location>
</feature>
<comment type="caution">
    <text evidence="4">The sequence shown here is derived from an EMBL/GenBank/DDBJ whole genome shotgun (WGS) entry which is preliminary data.</text>
</comment>
<dbReference type="GO" id="GO:0003723">
    <property type="term" value="F:RNA binding"/>
    <property type="evidence" value="ECO:0007669"/>
    <property type="project" value="UniProtKB-UniRule"/>
</dbReference>
<dbReference type="CDD" id="cd00590">
    <property type="entry name" value="RRM_SF"/>
    <property type="match status" value="1"/>
</dbReference>
<dbReference type="OrthoDB" id="5577209at2759"/>
<evidence type="ECO:0000256" key="1">
    <source>
        <dbReference type="PROSITE-ProRule" id="PRU00176"/>
    </source>
</evidence>
<accession>A0A7J7MXT1</accession>
<proteinExistence type="predicted"/>
<dbReference type="Pfam" id="PF00076">
    <property type="entry name" value="RRM_1"/>
    <property type="match status" value="1"/>
</dbReference>
<feature type="compositionally biased region" description="Basic and acidic residues" evidence="2">
    <location>
        <begin position="422"/>
        <end position="433"/>
    </location>
</feature>
<evidence type="ECO:0000256" key="2">
    <source>
        <dbReference type="SAM" id="MobiDB-lite"/>
    </source>
</evidence>
<dbReference type="EMBL" id="JACGCM010001188">
    <property type="protein sequence ID" value="KAF6159749.1"/>
    <property type="molecule type" value="Genomic_DNA"/>
</dbReference>
<feature type="compositionally biased region" description="Pro residues" evidence="2">
    <location>
        <begin position="899"/>
        <end position="933"/>
    </location>
</feature>
<dbReference type="InterPro" id="IPR035979">
    <property type="entry name" value="RBD_domain_sf"/>
</dbReference>
<dbReference type="PROSITE" id="PS50102">
    <property type="entry name" value="RRM"/>
    <property type="match status" value="1"/>
</dbReference>
<dbReference type="InterPro" id="IPR012677">
    <property type="entry name" value="Nucleotide-bd_a/b_plait_sf"/>
</dbReference>
<dbReference type="SMART" id="SM00360">
    <property type="entry name" value="RRM"/>
    <property type="match status" value="1"/>
</dbReference>
<feature type="domain" description="RRM" evidence="3">
    <location>
        <begin position="546"/>
        <end position="618"/>
    </location>
</feature>
<organism evidence="4 5">
    <name type="scientific">Kingdonia uniflora</name>
    <dbReference type="NCBI Taxonomy" id="39325"/>
    <lineage>
        <taxon>Eukaryota</taxon>
        <taxon>Viridiplantae</taxon>
        <taxon>Streptophyta</taxon>
        <taxon>Embryophyta</taxon>
        <taxon>Tracheophyta</taxon>
        <taxon>Spermatophyta</taxon>
        <taxon>Magnoliopsida</taxon>
        <taxon>Ranunculales</taxon>
        <taxon>Circaeasteraceae</taxon>
        <taxon>Kingdonia</taxon>
    </lineage>
</organism>
<dbReference type="Gene3D" id="3.30.70.330">
    <property type="match status" value="1"/>
</dbReference>
<evidence type="ECO:0000313" key="5">
    <source>
        <dbReference type="Proteomes" id="UP000541444"/>
    </source>
</evidence>
<name>A0A7J7MXT1_9MAGN</name>
<dbReference type="Proteomes" id="UP000541444">
    <property type="component" value="Unassembled WGS sequence"/>
</dbReference>
<evidence type="ECO:0000313" key="4">
    <source>
        <dbReference type="EMBL" id="KAF6159749.1"/>
    </source>
</evidence>
<keyword evidence="1" id="KW-0694">RNA-binding</keyword>
<dbReference type="SUPFAM" id="SSF54928">
    <property type="entry name" value="RNA-binding domain, RBD"/>
    <property type="match status" value="1"/>
</dbReference>
<evidence type="ECO:0000259" key="3">
    <source>
        <dbReference type="PROSITE" id="PS50102"/>
    </source>
</evidence>
<dbReference type="GO" id="GO:0043130">
    <property type="term" value="F:ubiquitin binding"/>
    <property type="evidence" value="ECO:0007669"/>
    <property type="project" value="TreeGrafter"/>
</dbReference>